<dbReference type="NCBIfam" id="TIGR00593">
    <property type="entry name" value="pola"/>
    <property type="match status" value="1"/>
</dbReference>
<evidence type="ECO:0000256" key="11">
    <source>
        <dbReference type="ARBA" id="ARBA00023125"/>
    </source>
</evidence>
<dbReference type="Pfam" id="PF02739">
    <property type="entry name" value="5_3_exonuc_N"/>
    <property type="match status" value="1"/>
</dbReference>
<dbReference type="InterPro" id="IPR020045">
    <property type="entry name" value="DNA_polI_H3TH"/>
</dbReference>
<dbReference type="InterPro" id="IPR029060">
    <property type="entry name" value="PIN-like_dom_sf"/>
</dbReference>
<dbReference type="Gene3D" id="3.40.50.1010">
    <property type="entry name" value="5'-nuclease"/>
    <property type="match status" value="1"/>
</dbReference>
<dbReference type="SUPFAM" id="SSF88723">
    <property type="entry name" value="PIN domain-like"/>
    <property type="match status" value="1"/>
</dbReference>
<evidence type="ECO:0000256" key="1">
    <source>
        <dbReference type="ARBA" id="ARBA00007705"/>
    </source>
</evidence>
<dbReference type="GO" id="GO:0008409">
    <property type="term" value="F:5'-3' exonuclease activity"/>
    <property type="evidence" value="ECO:0007669"/>
    <property type="project" value="InterPro"/>
</dbReference>
<comment type="similarity">
    <text evidence="1">Belongs to the DNA polymerase type-A family.</text>
</comment>
<dbReference type="Gene3D" id="3.30.420.10">
    <property type="entry name" value="Ribonuclease H-like superfamily/Ribonuclease H"/>
    <property type="match status" value="1"/>
</dbReference>
<evidence type="ECO:0000256" key="8">
    <source>
        <dbReference type="ARBA" id="ARBA00022801"/>
    </source>
</evidence>
<organism evidence="17">
    <name type="scientific">freshwater metagenome</name>
    <dbReference type="NCBI Taxonomy" id="449393"/>
    <lineage>
        <taxon>unclassified sequences</taxon>
        <taxon>metagenomes</taxon>
        <taxon>ecological metagenomes</taxon>
    </lineage>
</organism>
<evidence type="ECO:0000259" key="16">
    <source>
        <dbReference type="SMART" id="SM00482"/>
    </source>
</evidence>
<dbReference type="InterPro" id="IPR036397">
    <property type="entry name" value="RNaseH_sf"/>
</dbReference>
<evidence type="ECO:0000256" key="4">
    <source>
        <dbReference type="ARBA" id="ARBA00022695"/>
    </source>
</evidence>
<evidence type="ECO:0000256" key="9">
    <source>
        <dbReference type="ARBA" id="ARBA00022839"/>
    </source>
</evidence>
<dbReference type="InterPro" id="IPR002421">
    <property type="entry name" value="5-3_exonuclease"/>
</dbReference>
<reference evidence="17" key="1">
    <citation type="submission" date="2020-05" db="EMBL/GenBank/DDBJ databases">
        <authorList>
            <person name="Chiriac C."/>
            <person name="Salcher M."/>
            <person name="Ghai R."/>
            <person name="Kavagutti S V."/>
        </authorList>
    </citation>
    <scope>NUCLEOTIDE SEQUENCE</scope>
</reference>
<evidence type="ECO:0000256" key="7">
    <source>
        <dbReference type="ARBA" id="ARBA00022763"/>
    </source>
</evidence>
<dbReference type="Pfam" id="PF00476">
    <property type="entry name" value="DNA_pol_A"/>
    <property type="match status" value="1"/>
</dbReference>
<feature type="domain" description="5'-3' exonuclease" evidence="15">
    <location>
        <begin position="5"/>
        <end position="268"/>
    </location>
</feature>
<dbReference type="FunFam" id="1.10.150.20:FF:000002">
    <property type="entry name" value="DNA polymerase I"/>
    <property type="match status" value="1"/>
</dbReference>
<keyword evidence="8" id="KW-0378">Hydrolase</keyword>
<dbReference type="Gene3D" id="3.30.70.370">
    <property type="match status" value="1"/>
</dbReference>
<dbReference type="InterPro" id="IPR002298">
    <property type="entry name" value="DNA_polymerase_A"/>
</dbReference>
<dbReference type="GO" id="GO:0006302">
    <property type="term" value="P:double-strand break repair"/>
    <property type="evidence" value="ECO:0007669"/>
    <property type="project" value="TreeGrafter"/>
</dbReference>
<dbReference type="Gene3D" id="1.10.150.20">
    <property type="entry name" value="5' to 3' exonuclease, C-terminal subdomain"/>
    <property type="match status" value="2"/>
</dbReference>
<dbReference type="FunFam" id="3.40.50.1010:FF:000001">
    <property type="entry name" value="DNA polymerase I"/>
    <property type="match status" value="1"/>
</dbReference>
<dbReference type="SMART" id="SM00279">
    <property type="entry name" value="HhH2"/>
    <property type="match status" value="1"/>
</dbReference>
<dbReference type="AlphaFoldDB" id="A0A6J6B2V7"/>
<gene>
    <name evidence="17" type="ORF">UFOPK1413_00290</name>
</gene>
<feature type="compositionally biased region" description="Polar residues" evidence="14">
    <location>
        <begin position="617"/>
        <end position="634"/>
    </location>
</feature>
<keyword evidence="3" id="KW-0808">Transferase</keyword>
<dbReference type="SUPFAM" id="SSF47807">
    <property type="entry name" value="5' to 3' exonuclease, C-terminal subdomain"/>
    <property type="match status" value="1"/>
</dbReference>
<dbReference type="InterPro" id="IPR043502">
    <property type="entry name" value="DNA/RNA_pol_sf"/>
</dbReference>
<keyword evidence="4" id="KW-0548">Nucleotidyltransferase</keyword>
<feature type="region of interest" description="Disordered" evidence="14">
    <location>
        <begin position="615"/>
        <end position="634"/>
    </location>
</feature>
<accession>A0A6J6B2V7</accession>
<comment type="catalytic activity">
    <reaction evidence="13">
        <text>DNA(n) + a 2'-deoxyribonucleoside 5'-triphosphate = DNA(n+1) + diphosphate</text>
        <dbReference type="Rhea" id="RHEA:22508"/>
        <dbReference type="Rhea" id="RHEA-COMP:17339"/>
        <dbReference type="Rhea" id="RHEA-COMP:17340"/>
        <dbReference type="ChEBI" id="CHEBI:33019"/>
        <dbReference type="ChEBI" id="CHEBI:61560"/>
        <dbReference type="ChEBI" id="CHEBI:173112"/>
        <dbReference type="EC" id="2.7.7.7"/>
    </reaction>
</comment>
<dbReference type="FunFam" id="1.10.150.20:FF:000003">
    <property type="entry name" value="DNA polymerase I"/>
    <property type="match status" value="1"/>
</dbReference>
<keyword evidence="6" id="KW-0540">Nuclease</keyword>
<sequence length="889" mass="97537">MSDTEKPTLLVIDGHSLAFRAFYALPLESFQTSGGQHTNAIHGFLSMFLTILQAEKPTHVAVAFDISRYSFRTAEYPEYKGTRGETPPEFIGQVPLLQEALRAMRIETMQMENYEADDILATLATKGEAAGLEVLVVSGDRDTFQLVTEKVTVLYPSARGVSELKRYTPAAVEERYGIRPDQYPDIAALVGETSDNLPGVDKVGEKTAVKWIQQYGSLDEVLAHRDEIGGVVGNNLREQIGNVERNARLNKLVRDLELPVPLDELVRRPIEPTEVVEVFDRLQFRSLKQRVLQFGGIAADATMATPESAPIKPLREQVPAPVPRHMGDEELAKWLKDSADSRIGLFIERGDDGFAIGLATHDVSVRSVRASDSLDHVAFDAWLASPSPKIVHDGKALGHLLAEFDLSLGGIVRDTRVAAWLLDSSTKSLALVDVARSLTGLDVPVADPNELVPSVDPSSTATTAWILTQLDSELEGRLDEGQQSIEREIEVPLIPILLDMERVGIAMDAAILDEIYGRLTEAADTKAAELFAMIGSEMNLSSPKQLQEVLFEKLGMPKTRSTKTGYSTDAASLADLQASNPHPFLDGLLEHREQTKLAQIVEVLRKSIQSDGRIHTSYDQTGTTTGRLSSSEPNLQNIPIRSDVGAQIRAAFISDSSHERLLTADYSQIEMRIMAHLSGDEGLIEAFKSGEDLHRFVGAKVFGVDPVDVTPAMRSKVKAMSYGLAYGLSAFGLAKQLRIDNKEAKSLMADYFARFGGVRDYLRSVVEQARKDLFTTTVFGRKRQFGDLASSNRLVRDNAERAALNAPIQGTSADIMKIAMIRAVEGLRNASLSSRLLLQVHDELIFEVSPGETDQLRIVIEEAMEHAVAISVPLDVQIGLGLSWKEAGH</sequence>
<dbReference type="CDD" id="cd09859">
    <property type="entry name" value="PIN_53EXO"/>
    <property type="match status" value="1"/>
</dbReference>
<keyword evidence="7" id="KW-0227">DNA damage</keyword>
<dbReference type="PROSITE" id="PS00447">
    <property type="entry name" value="DNA_POLYMERASE_A"/>
    <property type="match status" value="1"/>
</dbReference>
<dbReference type="Pfam" id="PF01367">
    <property type="entry name" value="5_3_exonuc"/>
    <property type="match status" value="1"/>
</dbReference>
<dbReference type="GO" id="GO:0006261">
    <property type="term" value="P:DNA-templated DNA replication"/>
    <property type="evidence" value="ECO:0007669"/>
    <property type="project" value="InterPro"/>
</dbReference>
<keyword evidence="11" id="KW-0238">DNA-binding</keyword>
<proteinExistence type="inferred from homology"/>
<evidence type="ECO:0000256" key="14">
    <source>
        <dbReference type="SAM" id="MobiDB-lite"/>
    </source>
</evidence>
<protein>
    <recommendedName>
        <fullName evidence="2">DNA-directed DNA polymerase</fullName>
        <ecNumber evidence="2">2.7.7.7</ecNumber>
    </recommendedName>
</protein>
<evidence type="ECO:0000256" key="13">
    <source>
        <dbReference type="ARBA" id="ARBA00049244"/>
    </source>
</evidence>
<keyword evidence="5" id="KW-0235">DNA replication</keyword>
<dbReference type="SMART" id="SM00482">
    <property type="entry name" value="POLAc"/>
    <property type="match status" value="1"/>
</dbReference>
<dbReference type="InterPro" id="IPR036279">
    <property type="entry name" value="5-3_exonuclease_C_sf"/>
</dbReference>
<dbReference type="CDD" id="cd06140">
    <property type="entry name" value="DNA_polA_I_Bacillus_like_exo"/>
    <property type="match status" value="1"/>
</dbReference>
<dbReference type="PANTHER" id="PTHR10133">
    <property type="entry name" value="DNA POLYMERASE I"/>
    <property type="match status" value="1"/>
</dbReference>
<dbReference type="NCBIfam" id="NF004397">
    <property type="entry name" value="PRK05755.1"/>
    <property type="match status" value="1"/>
</dbReference>
<dbReference type="GO" id="GO:0003887">
    <property type="term" value="F:DNA-directed DNA polymerase activity"/>
    <property type="evidence" value="ECO:0007669"/>
    <property type="project" value="UniProtKB-KW"/>
</dbReference>
<dbReference type="Gene3D" id="1.20.1060.10">
    <property type="entry name" value="Taq DNA Polymerase, Chain T, domain 4"/>
    <property type="match status" value="1"/>
</dbReference>
<evidence type="ECO:0000256" key="3">
    <source>
        <dbReference type="ARBA" id="ARBA00022679"/>
    </source>
</evidence>
<keyword evidence="12" id="KW-0234">DNA repair</keyword>
<keyword evidence="10" id="KW-0239">DNA-directed DNA polymerase</keyword>
<dbReference type="CDD" id="cd09898">
    <property type="entry name" value="H3TH_53EXO"/>
    <property type="match status" value="1"/>
</dbReference>
<feature type="domain" description="DNA-directed DNA polymerase family A palm" evidence="16">
    <location>
        <begin position="645"/>
        <end position="852"/>
    </location>
</feature>
<dbReference type="InterPro" id="IPR019760">
    <property type="entry name" value="DNA-dir_DNA_pol_A_CS"/>
</dbReference>
<evidence type="ECO:0000256" key="12">
    <source>
        <dbReference type="ARBA" id="ARBA00023204"/>
    </source>
</evidence>
<dbReference type="PANTHER" id="PTHR10133:SF27">
    <property type="entry name" value="DNA POLYMERASE NU"/>
    <property type="match status" value="1"/>
</dbReference>
<dbReference type="InterPro" id="IPR001098">
    <property type="entry name" value="DNA-dir_DNA_pol_A_palm_dom"/>
</dbReference>
<keyword evidence="9" id="KW-0269">Exonuclease</keyword>
<dbReference type="SUPFAM" id="SSF56672">
    <property type="entry name" value="DNA/RNA polymerases"/>
    <property type="match status" value="1"/>
</dbReference>
<dbReference type="InterPro" id="IPR020046">
    <property type="entry name" value="5-3_exonucl_a-hlix_arch_N"/>
</dbReference>
<dbReference type="InterPro" id="IPR008918">
    <property type="entry name" value="HhH2"/>
</dbReference>
<dbReference type="PRINTS" id="PR00868">
    <property type="entry name" value="DNAPOLI"/>
</dbReference>
<dbReference type="EMBL" id="CAEZSG010000028">
    <property type="protein sequence ID" value="CAB4533382.1"/>
    <property type="molecule type" value="Genomic_DNA"/>
</dbReference>
<dbReference type="SMART" id="SM00475">
    <property type="entry name" value="53EXOc"/>
    <property type="match status" value="1"/>
</dbReference>
<evidence type="ECO:0000256" key="2">
    <source>
        <dbReference type="ARBA" id="ARBA00012417"/>
    </source>
</evidence>
<name>A0A6J6B2V7_9ZZZZ</name>
<dbReference type="GO" id="GO:0003677">
    <property type="term" value="F:DNA binding"/>
    <property type="evidence" value="ECO:0007669"/>
    <property type="project" value="UniProtKB-KW"/>
</dbReference>
<evidence type="ECO:0000256" key="6">
    <source>
        <dbReference type="ARBA" id="ARBA00022722"/>
    </source>
</evidence>
<evidence type="ECO:0000259" key="15">
    <source>
        <dbReference type="SMART" id="SM00475"/>
    </source>
</evidence>
<evidence type="ECO:0000256" key="10">
    <source>
        <dbReference type="ARBA" id="ARBA00022932"/>
    </source>
</evidence>
<evidence type="ECO:0000256" key="5">
    <source>
        <dbReference type="ARBA" id="ARBA00022705"/>
    </source>
</evidence>
<dbReference type="InterPro" id="IPR012337">
    <property type="entry name" value="RNaseH-like_sf"/>
</dbReference>
<dbReference type="InterPro" id="IPR018320">
    <property type="entry name" value="DNA_polymerase_1"/>
</dbReference>
<evidence type="ECO:0000313" key="17">
    <source>
        <dbReference type="EMBL" id="CAB4533382.1"/>
    </source>
</evidence>
<dbReference type="SUPFAM" id="SSF53098">
    <property type="entry name" value="Ribonuclease H-like"/>
    <property type="match status" value="1"/>
</dbReference>
<dbReference type="CDD" id="cd08637">
    <property type="entry name" value="DNA_pol_A_pol_I_C"/>
    <property type="match status" value="1"/>
</dbReference>
<dbReference type="EC" id="2.7.7.7" evidence="2"/>